<dbReference type="InterPro" id="IPR037185">
    <property type="entry name" value="EmrE-like"/>
</dbReference>
<dbReference type="RefSeq" id="WP_075640552.1">
    <property type="nucleotide sequence ID" value="NZ_MKIM01000028.1"/>
</dbReference>
<evidence type="ECO:0000256" key="5">
    <source>
        <dbReference type="ARBA" id="ARBA00023136"/>
    </source>
</evidence>
<comment type="subcellular location">
    <subcellularLocation>
        <location evidence="1">Membrane</location>
        <topology evidence="1">Multi-pass membrane protein</topology>
    </subcellularLocation>
</comment>
<feature type="transmembrane region" description="Helical" evidence="6">
    <location>
        <begin position="155"/>
        <end position="176"/>
    </location>
</feature>
<gene>
    <name evidence="8" type="ORF">BJF95_20115</name>
</gene>
<dbReference type="EMBL" id="MKIM01000028">
    <property type="protein sequence ID" value="OLP43221.1"/>
    <property type="molecule type" value="Genomic_DNA"/>
</dbReference>
<comment type="caution">
    <text evidence="8">The sequence shown here is derived from an EMBL/GenBank/DDBJ whole genome shotgun (WGS) entry which is preliminary data.</text>
</comment>
<evidence type="ECO:0000256" key="4">
    <source>
        <dbReference type="ARBA" id="ARBA00022989"/>
    </source>
</evidence>
<protein>
    <recommendedName>
        <fullName evidence="7">EamA domain-containing protein</fullName>
    </recommendedName>
</protein>
<feature type="transmembrane region" description="Helical" evidence="6">
    <location>
        <begin position="258"/>
        <end position="287"/>
    </location>
</feature>
<feature type="transmembrane region" description="Helical" evidence="6">
    <location>
        <begin position="217"/>
        <end position="238"/>
    </location>
</feature>
<dbReference type="GO" id="GO:0016020">
    <property type="term" value="C:membrane"/>
    <property type="evidence" value="ECO:0007669"/>
    <property type="project" value="UniProtKB-SubCell"/>
</dbReference>
<feature type="transmembrane region" description="Helical" evidence="6">
    <location>
        <begin position="12"/>
        <end position="38"/>
    </location>
</feature>
<evidence type="ECO:0000313" key="9">
    <source>
        <dbReference type="Proteomes" id="UP000186894"/>
    </source>
</evidence>
<evidence type="ECO:0000256" key="6">
    <source>
        <dbReference type="SAM" id="Phobius"/>
    </source>
</evidence>
<feature type="transmembrane region" description="Helical" evidence="6">
    <location>
        <begin position="103"/>
        <end position="125"/>
    </location>
</feature>
<comment type="similarity">
    <text evidence="2">Belongs to the drug/metabolite transporter (DMT) superfamily. 10 TMS drug/metabolite exporter (DME) (TC 2.A.7.3) family.</text>
</comment>
<name>A0A1Q8ZMS3_9HYPH</name>
<dbReference type="AlphaFoldDB" id="A0A1Q8ZMS3"/>
<feature type="transmembrane region" description="Helical" evidence="6">
    <location>
        <begin position="50"/>
        <end position="68"/>
    </location>
</feature>
<keyword evidence="3 6" id="KW-0812">Transmembrane</keyword>
<evidence type="ECO:0000256" key="1">
    <source>
        <dbReference type="ARBA" id="ARBA00004141"/>
    </source>
</evidence>
<dbReference type="PANTHER" id="PTHR22911:SF6">
    <property type="entry name" value="SOLUTE CARRIER FAMILY 35 MEMBER G1"/>
    <property type="match status" value="1"/>
</dbReference>
<keyword evidence="9" id="KW-1185">Reference proteome</keyword>
<keyword evidence="5 6" id="KW-0472">Membrane</keyword>
<sequence>MSQSYFTILRSRAVMGAAYMVLAGISFAFLNVLTQWLAMKLAFPSASTAFWQYGFALIFSLPLLRKLGIAALKTNFPIRHLVRVLLAALGVQAWISGLASVPIWQAIALVMTSPFFIILGARLFLREKVGAKRWLATAVGFCGAMLILEPWSESFTLAALLPILSAILWGASSLMMKNLTAFERPETITIWLLVLLTPINAGLAGVSGFAVPDGLSLILLILAGLLTAIGQYWLTLAYDTADATYVQPFDDLKLPLNVIAGWAVFGYAPSGMLWFGALLILSASLYLMTNEMRQERKEAIA</sequence>
<organism evidence="8 9">
    <name type="scientific">Rhizobium oryziradicis</name>
    <dbReference type="NCBI Taxonomy" id="1867956"/>
    <lineage>
        <taxon>Bacteria</taxon>
        <taxon>Pseudomonadati</taxon>
        <taxon>Pseudomonadota</taxon>
        <taxon>Alphaproteobacteria</taxon>
        <taxon>Hyphomicrobiales</taxon>
        <taxon>Rhizobiaceae</taxon>
        <taxon>Rhizobium/Agrobacterium group</taxon>
        <taxon>Rhizobium</taxon>
    </lineage>
</organism>
<evidence type="ECO:0000313" key="8">
    <source>
        <dbReference type="EMBL" id="OLP43221.1"/>
    </source>
</evidence>
<accession>A0A1Q8ZMS3</accession>
<dbReference type="Pfam" id="PF00892">
    <property type="entry name" value="EamA"/>
    <property type="match status" value="2"/>
</dbReference>
<evidence type="ECO:0000256" key="3">
    <source>
        <dbReference type="ARBA" id="ARBA00022692"/>
    </source>
</evidence>
<dbReference type="OrthoDB" id="9812899at2"/>
<feature type="domain" description="EamA" evidence="7">
    <location>
        <begin position="158"/>
        <end position="287"/>
    </location>
</feature>
<feature type="transmembrane region" description="Helical" evidence="6">
    <location>
        <begin position="80"/>
        <end position="97"/>
    </location>
</feature>
<dbReference type="Proteomes" id="UP000186894">
    <property type="component" value="Unassembled WGS sequence"/>
</dbReference>
<feature type="domain" description="EamA" evidence="7">
    <location>
        <begin position="15"/>
        <end position="148"/>
    </location>
</feature>
<dbReference type="InterPro" id="IPR000620">
    <property type="entry name" value="EamA_dom"/>
</dbReference>
<dbReference type="PANTHER" id="PTHR22911">
    <property type="entry name" value="ACYL-MALONYL CONDENSING ENZYME-RELATED"/>
    <property type="match status" value="1"/>
</dbReference>
<evidence type="ECO:0000259" key="7">
    <source>
        <dbReference type="Pfam" id="PF00892"/>
    </source>
</evidence>
<dbReference type="SUPFAM" id="SSF103481">
    <property type="entry name" value="Multidrug resistance efflux transporter EmrE"/>
    <property type="match status" value="2"/>
</dbReference>
<reference evidence="8 9" key="1">
    <citation type="submission" date="2016-09" db="EMBL/GenBank/DDBJ databases">
        <title>Rhizobium oryziradicis sp. nov., isolated from the root of rice.</title>
        <authorList>
            <person name="Zhao J."/>
            <person name="Zhang X."/>
        </authorList>
    </citation>
    <scope>NUCLEOTIDE SEQUENCE [LARGE SCALE GENOMIC DNA]</scope>
    <source>
        <strain evidence="8 9">N19</strain>
    </source>
</reference>
<evidence type="ECO:0000256" key="2">
    <source>
        <dbReference type="ARBA" id="ARBA00009853"/>
    </source>
</evidence>
<keyword evidence="4 6" id="KW-1133">Transmembrane helix</keyword>
<proteinExistence type="inferred from homology"/>
<feature type="transmembrane region" description="Helical" evidence="6">
    <location>
        <begin position="188"/>
        <end position="210"/>
    </location>
</feature>